<dbReference type="GO" id="GO:0043565">
    <property type="term" value="F:sequence-specific DNA binding"/>
    <property type="evidence" value="ECO:0007669"/>
    <property type="project" value="InterPro"/>
</dbReference>
<reference evidence="8" key="1">
    <citation type="submission" date="2019-11" db="EMBL/GenBank/DDBJ databases">
        <authorList>
            <person name="Feng L."/>
        </authorList>
    </citation>
    <scope>NUCLEOTIDE SEQUENCE</scope>
    <source>
        <strain evidence="8">BlongumLFYP82</strain>
    </source>
</reference>
<dbReference type="Pfam" id="PF02311">
    <property type="entry name" value="AraC_binding"/>
    <property type="match status" value="1"/>
</dbReference>
<dbReference type="PANTHER" id="PTHR46796:SF6">
    <property type="entry name" value="ARAC SUBFAMILY"/>
    <property type="match status" value="1"/>
</dbReference>
<keyword evidence="2" id="KW-0238">DNA-binding</keyword>
<dbReference type="SUPFAM" id="SSF51215">
    <property type="entry name" value="Regulatory protein AraC"/>
    <property type="match status" value="1"/>
</dbReference>
<evidence type="ECO:0000256" key="5">
    <source>
        <dbReference type="SAM" id="MobiDB-lite"/>
    </source>
</evidence>
<dbReference type="PROSITE" id="PS01124">
    <property type="entry name" value="HTH_ARAC_FAMILY_2"/>
    <property type="match status" value="1"/>
</dbReference>
<dbReference type="PANTHER" id="PTHR46796">
    <property type="entry name" value="HTH-TYPE TRANSCRIPTIONAL ACTIVATOR RHAS-RELATED"/>
    <property type="match status" value="1"/>
</dbReference>
<evidence type="ECO:0000256" key="3">
    <source>
        <dbReference type="ARBA" id="ARBA00023159"/>
    </source>
</evidence>
<keyword evidence="4" id="KW-0804">Transcription</keyword>
<dbReference type="SMART" id="SM00342">
    <property type="entry name" value="HTH_ARAC"/>
    <property type="match status" value="1"/>
</dbReference>
<protein>
    <submittedName>
        <fullName evidence="7">AraC family transcriptional regulator</fullName>
    </submittedName>
    <submittedName>
        <fullName evidence="8">Arabinose operon regulatory protein</fullName>
    </submittedName>
</protein>
<gene>
    <name evidence="8" type="primary">araC</name>
    <name evidence="8" type="ORF">BLLFYP82_01361</name>
    <name evidence="7" type="ORF">RS890_02935</name>
</gene>
<dbReference type="Gene3D" id="1.10.10.60">
    <property type="entry name" value="Homeodomain-like"/>
    <property type="match status" value="2"/>
</dbReference>
<keyword evidence="1" id="KW-0805">Transcription regulation</keyword>
<feature type="compositionally biased region" description="Low complexity" evidence="5">
    <location>
        <begin position="222"/>
        <end position="235"/>
    </location>
</feature>
<dbReference type="Proteomes" id="UP001277803">
    <property type="component" value="Unassembled WGS sequence"/>
</dbReference>
<proteinExistence type="predicted"/>
<feature type="domain" description="HTH araC/xylS-type" evidence="6">
    <location>
        <begin position="245"/>
        <end position="343"/>
    </location>
</feature>
<dbReference type="InterPro" id="IPR037923">
    <property type="entry name" value="HTH-like"/>
</dbReference>
<dbReference type="EMBL" id="JAWLRA010000005">
    <property type="protein sequence ID" value="MDW3126083.1"/>
    <property type="molecule type" value="Genomic_DNA"/>
</dbReference>
<dbReference type="InterPro" id="IPR009057">
    <property type="entry name" value="Homeodomain-like_sf"/>
</dbReference>
<sequence length="352" mass="39018">MGITMCRLEGPVDFYSVGQFVSGPGWRHMRRTIDTFELMFVRRGVLPMRVGERTLHIEAGQIALLPPNVEHAGADIITSDVDFYWMHFKLPDARALPDAANLPQDDHCLLLPDERTLPDPDRLVVMCGQLIDIYARFGPYSNAYCDYFATGLLLEASAQERLKADFATHRTLAGYRGDGKPITSMDRARQERKQAQLDNGFRAGLAKSAHITKVDGPNGTHGAAAGPDSGASVPSPVPSGLAPMLAIRSWIMANAFDDITVAKVAARFHYSPSYLTAMYRRVFGVGVAEQIIEYRIDRARELLSSTASSVADIAREVGYADPKYFMRVFKRRTGLPPGQYRDAFPARLYNTV</sequence>
<dbReference type="SUPFAM" id="SSF46689">
    <property type="entry name" value="Homeodomain-like"/>
    <property type="match status" value="2"/>
</dbReference>
<organism evidence="8">
    <name type="scientific">Bifidobacterium longum</name>
    <dbReference type="NCBI Taxonomy" id="216816"/>
    <lineage>
        <taxon>Bacteria</taxon>
        <taxon>Bacillati</taxon>
        <taxon>Actinomycetota</taxon>
        <taxon>Actinomycetes</taxon>
        <taxon>Bifidobacteriales</taxon>
        <taxon>Bifidobacteriaceae</taxon>
        <taxon>Bifidobacterium</taxon>
    </lineage>
</organism>
<dbReference type="InterPro" id="IPR018060">
    <property type="entry name" value="HTH_AraC"/>
</dbReference>
<dbReference type="PRINTS" id="PR00032">
    <property type="entry name" value="HTHARAC"/>
</dbReference>
<feature type="region of interest" description="Disordered" evidence="5">
    <location>
        <begin position="213"/>
        <end position="235"/>
    </location>
</feature>
<evidence type="ECO:0000313" key="7">
    <source>
        <dbReference type="EMBL" id="MDW3126083.1"/>
    </source>
</evidence>
<accession>A0A6N2T8Q9</accession>
<dbReference type="GO" id="GO:0003700">
    <property type="term" value="F:DNA-binding transcription factor activity"/>
    <property type="evidence" value="ECO:0007669"/>
    <property type="project" value="InterPro"/>
</dbReference>
<dbReference type="PROSITE" id="PS00041">
    <property type="entry name" value="HTH_ARAC_FAMILY_1"/>
    <property type="match status" value="1"/>
</dbReference>
<dbReference type="InterPro" id="IPR018062">
    <property type="entry name" value="HTH_AraC-typ_CS"/>
</dbReference>
<dbReference type="InterPro" id="IPR050204">
    <property type="entry name" value="AraC_XylS_family_regulators"/>
</dbReference>
<evidence type="ECO:0000259" key="6">
    <source>
        <dbReference type="PROSITE" id="PS01124"/>
    </source>
</evidence>
<dbReference type="InterPro" id="IPR003313">
    <property type="entry name" value="AraC-bd"/>
</dbReference>
<evidence type="ECO:0000313" key="8">
    <source>
        <dbReference type="EMBL" id="VYT01900.1"/>
    </source>
</evidence>
<dbReference type="Pfam" id="PF12833">
    <property type="entry name" value="HTH_18"/>
    <property type="match status" value="1"/>
</dbReference>
<dbReference type="RefSeq" id="WP_186289855.1">
    <property type="nucleotide sequence ID" value="NZ_CACRSV010000024.1"/>
</dbReference>
<evidence type="ECO:0000256" key="1">
    <source>
        <dbReference type="ARBA" id="ARBA00023015"/>
    </source>
</evidence>
<evidence type="ECO:0000256" key="4">
    <source>
        <dbReference type="ARBA" id="ARBA00023163"/>
    </source>
</evidence>
<keyword evidence="3" id="KW-0010">Activator</keyword>
<dbReference type="EMBL" id="CACRSV010000024">
    <property type="protein sequence ID" value="VYT01900.1"/>
    <property type="molecule type" value="Genomic_DNA"/>
</dbReference>
<evidence type="ECO:0000256" key="2">
    <source>
        <dbReference type="ARBA" id="ARBA00023125"/>
    </source>
</evidence>
<dbReference type="InterPro" id="IPR020449">
    <property type="entry name" value="Tscrpt_reg_AraC-type_HTH"/>
</dbReference>
<dbReference type="AlphaFoldDB" id="A0A6N2T8Q9"/>
<name>A0A6N2T8Q9_BIFLN</name>
<reference evidence="7" key="2">
    <citation type="submission" date="2023-10" db="EMBL/GenBank/DDBJ databases">
        <title>Rapid discrimination of Bifidobacterium longum Subspecies based on MALDI-TOF MS and Machine Learning.</title>
        <authorList>
            <person name="Chen J."/>
        </authorList>
    </citation>
    <scope>NUCLEOTIDE SEQUENCE</scope>
    <source>
        <strain evidence="7">YGMCC0039</strain>
    </source>
</reference>